<feature type="non-terminal residue" evidence="1">
    <location>
        <position position="343"/>
    </location>
</feature>
<feature type="non-terminal residue" evidence="1">
    <location>
        <position position="1"/>
    </location>
</feature>
<dbReference type="EMBL" id="CAJOBI010320143">
    <property type="protein sequence ID" value="CAF5183741.1"/>
    <property type="molecule type" value="Genomic_DNA"/>
</dbReference>
<evidence type="ECO:0000313" key="1">
    <source>
        <dbReference type="EMBL" id="CAF5183741.1"/>
    </source>
</evidence>
<sequence length="343" mass="41467">MHHFELIERILHERQTIKERINELYHWLLSSIENNFFSKPLSLKRSKLDEQIISFRQFHAQLRTRQYSFDSDINTKINLEQLFDNNDRHTLKLIDQYIHSLNEKSNQYNEYINRLSSRLNEFHLEHTHLIDTYSNYIRLYVEQIKQNNDLNFSALELLLNNDQDLVIDLALYHRLVNDLLETRNIEDENDIIEHKKQVDEYKIHYEKFKSDLKTILTNRQFILNQYGLVTNQIDEFLVTTDRLLKQQLTLETCQDLLIKHSKLPVEQLKVLNEQLINFYSSANLLNLYEQLKLTKPIDHSNLTVTFQKQTDDLIENYVTIEQRILQYIELLENIRQKTDQYQL</sequence>
<organism evidence="1 2">
    <name type="scientific">Rotaria magnacalcarata</name>
    <dbReference type="NCBI Taxonomy" id="392030"/>
    <lineage>
        <taxon>Eukaryota</taxon>
        <taxon>Metazoa</taxon>
        <taxon>Spiralia</taxon>
        <taxon>Gnathifera</taxon>
        <taxon>Rotifera</taxon>
        <taxon>Eurotatoria</taxon>
        <taxon>Bdelloidea</taxon>
        <taxon>Philodinida</taxon>
        <taxon>Philodinidae</taxon>
        <taxon>Rotaria</taxon>
    </lineage>
</organism>
<reference evidence="1" key="1">
    <citation type="submission" date="2021-02" db="EMBL/GenBank/DDBJ databases">
        <authorList>
            <person name="Nowell W R."/>
        </authorList>
    </citation>
    <scope>NUCLEOTIDE SEQUENCE</scope>
</reference>
<accession>A0A8S3HKK3</accession>
<proteinExistence type="predicted"/>
<dbReference type="AlphaFoldDB" id="A0A8S3HKK3"/>
<evidence type="ECO:0000313" key="2">
    <source>
        <dbReference type="Proteomes" id="UP000676336"/>
    </source>
</evidence>
<protein>
    <submittedName>
        <fullName evidence="1">Uncharacterized protein</fullName>
    </submittedName>
</protein>
<name>A0A8S3HKK3_9BILA</name>
<dbReference type="Proteomes" id="UP000676336">
    <property type="component" value="Unassembled WGS sequence"/>
</dbReference>
<comment type="caution">
    <text evidence="1">The sequence shown here is derived from an EMBL/GenBank/DDBJ whole genome shotgun (WGS) entry which is preliminary data.</text>
</comment>
<gene>
    <name evidence="1" type="ORF">SMN809_LOCUS69758</name>
</gene>